<dbReference type="AlphaFoldDB" id="A0A2I2YYQ1"/>
<name>A0A2I2YYQ1_GORGO</name>
<reference evidence="1" key="3">
    <citation type="submission" date="2025-08" db="UniProtKB">
        <authorList>
            <consortium name="Ensembl"/>
        </authorList>
    </citation>
    <scope>IDENTIFICATION</scope>
</reference>
<dbReference type="Bgee" id="ENSGGOG00000041822">
    <property type="expression patterns" value="Expressed in prefrontal cortex and 5 other cell types or tissues"/>
</dbReference>
<organism evidence="1 2">
    <name type="scientific">Gorilla gorilla gorilla</name>
    <name type="common">Western lowland gorilla</name>
    <dbReference type="NCBI Taxonomy" id="9595"/>
    <lineage>
        <taxon>Eukaryota</taxon>
        <taxon>Metazoa</taxon>
        <taxon>Chordata</taxon>
        <taxon>Craniata</taxon>
        <taxon>Vertebrata</taxon>
        <taxon>Euteleostomi</taxon>
        <taxon>Mammalia</taxon>
        <taxon>Eutheria</taxon>
        <taxon>Euarchontoglires</taxon>
        <taxon>Primates</taxon>
        <taxon>Haplorrhini</taxon>
        <taxon>Catarrhini</taxon>
        <taxon>Hominidae</taxon>
        <taxon>Gorilla</taxon>
    </lineage>
</organism>
<protein>
    <submittedName>
        <fullName evidence="1">Uncharacterized protein</fullName>
    </submittedName>
</protein>
<sequence length="96" mass="10436">MTVHSGPIGQSWLGTQHFKRHFISFGPHLQLPQRGSSPASFPSSLFQSCQWGLRLLRVFSLFPPFFLIPSSFPKASRVSRLSGPCSSHAAPALGSG</sequence>
<reference evidence="2" key="1">
    <citation type="submission" date="2011-05" db="EMBL/GenBank/DDBJ databases">
        <title>Insights into the evolution of the great apes provided by the gorilla genome.</title>
        <authorList>
            <person name="Scally A."/>
        </authorList>
    </citation>
    <scope>NUCLEOTIDE SEQUENCE [LARGE SCALE GENOMIC DNA]</scope>
</reference>
<accession>A0A2I2YYQ1</accession>
<dbReference type="Ensembl" id="ENSGGOT00000046952.1">
    <property type="protein sequence ID" value="ENSGGOP00000039858.1"/>
    <property type="gene ID" value="ENSGGOG00000041822.1"/>
</dbReference>
<evidence type="ECO:0000313" key="2">
    <source>
        <dbReference type="Proteomes" id="UP000001519"/>
    </source>
</evidence>
<dbReference type="GeneTree" id="ENSGT00910000147052"/>
<dbReference type="Proteomes" id="UP000001519">
    <property type="component" value="Chromosome X"/>
</dbReference>
<reference evidence="1" key="4">
    <citation type="submission" date="2025-09" db="UniProtKB">
        <authorList>
            <consortium name="Ensembl"/>
        </authorList>
    </citation>
    <scope>IDENTIFICATION</scope>
</reference>
<keyword evidence="2" id="KW-1185">Reference proteome</keyword>
<dbReference type="InParanoid" id="A0A2I2YYQ1"/>
<proteinExistence type="predicted"/>
<evidence type="ECO:0000313" key="1">
    <source>
        <dbReference type="Ensembl" id="ENSGGOP00000039858.1"/>
    </source>
</evidence>
<dbReference type="EMBL" id="CABD030129272">
    <property type="status" value="NOT_ANNOTATED_CDS"/>
    <property type="molecule type" value="Genomic_DNA"/>
</dbReference>
<dbReference type="OMA" id="HFNCHFI"/>
<reference evidence="1 2" key="2">
    <citation type="journal article" date="2012" name="Nature">
        <title>Insights into hominid evolution from the gorilla genome sequence.</title>
        <authorList>
            <person name="Scally A."/>
            <person name="Dutheil J.Y."/>
            <person name="Hillier L.W."/>
            <person name="Jordan G.E."/>
            <person name="Goodhead I."/>
            <person name="Herrero J."/>
            <person name="Hobolth A."/>
            <person name="Lappalainen T."/>
            <person name="Mailund T."/>
            <person name="Marques-Bonet T."/>
            <person name="McCarthy S."/>
            <person name="Montgomery S.H."/>
            <person name="Schwalie P.C."/>
            <person name="Tang Y.A."/>
            <person name="Ward M.C."/>
            <person name="Xue Y."/>
            <person name="Yngvadottir B."/>
            <person name="Alkan C."/>
            <person name="Andersen L.N."/>
            <person name="Ayub Q."/>
            <person name="Ball E.V."/>
            <person name="Beal K."/>
            <person name="Bradley B.J."/>
            <person name="Chen Y."/>
            <person name="Clee C.M."/>
            <person name="Fitzgerald S."/>
            <person name="Graves T.A."/>
            <person name="Gu Y."/>
            <person name="Heath P."/>
            <person name="Heger A."/>
            <person name="Karakoc E."/>
            <person name="Kolb-Kokocinski A."/>
            <person name="Laird G.K."/>
            <person name="Lunter G."/>
            <person name="Meader S."/>
            <person name="Mort M."/>
            <person name="Mullikin J.C."/>
            <person name="Munch K."/>
            <person name="O'Connor T.D."/>
            <person name="Phillips A.D."/>
            <person name="Prado-Martinez J."/>
            <person name="Rogers A.S."/>
            <person name="Sajjadian S."/>
            <person name="Schmidt D."/>
            <person name="Shaw K."/>
            <person name="Simpson J.T."/>
            <person name="Stenson P.D."/>
            <person name="Turner D.J."/>
            <person name="Vigilant L."/>
            <person name="Vilella A.J."/>
            <person name="Whitener W."/>
            <person name="Zhu B."/>
            <person name="Cooper D.N."/>
            <person name="de Jong P."/>
            <person name="Dermitzakis E.T."/>
            <person name="Eichler E.E."/>
            <person name="Flicek P."/>
            <person name="Goldman N."/>
            <person name="Mundy N.I."/>
            <person name="Ning Z."/>
            <person name="Odom D.T."/>
            <person name="Ponting C.P."/>
            <person name="Quail M.A."/>
            <person name="Ryder O.A."/>
            <person name="Searle S.M."/>
            <person name="Warren W.C."/>
            <person name="Wilson R.K."/>
            <person name="Schierup M.H."/>
            <person name="Rogers J."/>
            <person name="Tyler-Smith C."/>
            <person name="Durbin R."/>
        </authorList>
    </citation>
    <scope>NUCLEOTIDE SEQUENCE [LARGE SCALE GENOMIC DNA]</scope>
</reference>